<name>A0A316J9J4_9HYPH</name>
<gene>
    <name evidence="1" type="ORF">DKP76_11700</name>
</gene>
<protein>
    <submittedName>
        <fullName evidence="1">Uncharacterized protein</fullName>
    </submittedName>
</protein>
<comment type="caution">
    <text evidence="1">The sequence shown here is derived from an EMBL/GenBank/DDBJ whole genome shotgun (WGS) entry which is preliminary data.</text>
</comment>
<dbReference type="Proteomes" id="UP000245865">
    <property type="component" value="Unassembled WGS sequence"/>
</dbReference>
<proteinExistence type="predicted"/>
<accession>A0A316J9J4</accession>
<reference evidence="1 2" key="1">
    <citation type="submission" date="2018-05" db="EMBL/GenBank/DDBJ databases">
        <title>Comparative genomic sequence analysis between strain HN4 and CCM 8460T (Falsochrobactrum ovis) will provide more evidence to prove that HN4 is a new species of Falsochrobactrum.</title>
        <authorList>
            <person name="Lyu W."/>
            <person name="Sun L."/>
            <person name="Yao L."/>
        </authorList>
    </citation>
    <scope>NUCLEOTIDE SEQUENCE [LARGE SCALE GENOMIC DNA]</scope>
    <source>
        <strain evidence="1 2">HN4</strain>
    </source>
</reference>
<keyword evidence="2" id="KW-1185">Reference proteome</keyword>
<sequence length="132" mass="15047">MTSDLITRLSKLDVPDRTTAATKQKIRDAFRNTREVPAVLRDAINEKLCQEHIVRQGARFHVPSWSMMCGKCPPYADFSVQWCSEPFCEENRAGVIALIEHGHDERPVPQPALKEWLGTLLRAKEASHEPLR</sequence>
<evidence type="ECO:0000313" key="1">
    <source>
        <dbReference type="EMBL" id="PWL17435.1"/>
    </source>
</evidence>
<evidence type="ECO:0000313" key="2">
    <source>
        <dbReference type="Proteomes" id="UP000245865"/>
    </source>
</evidence>
<dbReference type="EMBL" id="QGDB01000004">
    <property type="protein sequence ID" value="PWL17435.1"/>
    <property type="molecule type" value="Genomic_DNA"/>
</dbReference>
<dbReference type="AlphaFoldDB" id="A0A316J9J4"/>
<organism evidence="1 2">
    <name type="scientific">Falsochrobactrum shanghaiense</name>
    <dbReference type="NCBI Taxonomy" id="2201899"/>
    <lineage>
        <taxon>Bacteria</taxon>
        <taxon>Pseudomonadati</taxon>
        <taxon>Pseudomonadota</taxon>
        <taxon>Alphaproteobacteria</taxon>
        <taxon>Hyphomicrobiales</taxon>
        <taxon>Brucellaceae</taxon>
        <taxon>Falsochrobactrum</taxon>
    </lineage>
</organism>